<dbReference type="Gene3D" id="2.60.120.10">
    <property type="entry name" value="Jelly Rolls"/>
    <property type="match status" value="1"/>
</dbReference>
<dbReference type="GO" id="GO:0006355">
    <property type="term" value="P:regulation of DNA-templated transcription"/>
    <property type="evidence" value="ECO:0007669"/>
    <property type="project" value="InterPro"/>
</dbReference>
<dbReference type="Gene3D" id="1.10.10.10">
    <property type="entry name" value="Winged helix-like DNA-binding domain superfamily/Winged helix DNA-binding domain"/>
    <property type="match status" value="1"/>
</dbReference>
<evidence type="ECO:0000256" key="2">
    <source>
        <dbReference type="ARBA" id="ARBA00023125"/>
    </source>
</evidence>
<evidence type="ECO:0000256" key="1">
    <source>
        <dbReference type="ARBA" id="ARBA00023015"/>
    </source>
</evidence>
<keyword evidence="6" id="KW-1185">Reference proteome</keyword>
<dbReference type="InterPro" id="IPR012318">
    <property type="entry name" value="HTH_CRP"/>
</dbReference>
<accession>A0A7W7Z8U9</accession>
<gene>
    <name evidence="5" type="ORF">HNR60_004720</name>
</gene>
<dbReference type="InterPro" id="IPR036390">
    <property type="entry name" value="WH_DNA-bd_sf"/>
</dbReference>
<evidence type="ECO:0000313" key="6">
    <source>
        <dbReference type="Proteomes" id="UP000542353"/>
    </source>
</evidence>
<sequence length="232" mass="25619">MPPRFNIADVLTSPSGEGFFNGFNVRKHDKGSMICTGEGDENGVFVVMGGRLKVYLVGDEREMTLFYLVPGDIFCMHSGCLIEAVEKSELRFTDIRTFSKKLEQCPAIAFGLVSILGRAIMSCMRTIEDLMFHDIKQRIAWFFVDRASSEGKASGTGITLSVELTIEEIANLIGSSRQTTSTALNSLIKEGYISRKGRTDYTILDMPRLTTAAAGRLPAEEWSSVGKKIRPV</sequence>
<dbReference type="AlphaFoldDB" id="A0A7W7Z8U9"/>
<dbReference type="EMBL" id="JACHIH010000053">
    <property type="protein sequence ID" value="MBB5049935.1"/>
    <property type="molecule type" value="Genomic_DNA"/>
</dbReference>
<evidence type="ECO:0000313" key="5">
    <source>
        <dbReference type="EMBL" id="MBB5049935.1"/>
    </source>
</evidence>
<keyword evidence="3" id="KW-0804">Transcription</keyword>
<reference evidence="5 6" key="1">
    <citation type="submission" date="2020-08" db="EMBL/GenBank/DDBJ databases">
        <title>Genomic Encyclopedia of Type Strains, Phase IV (KMG-IV): sequencing the most valuable type-strain genomes for metagenomic binning, comparative biology and taxonomic classification.</title>
        <authorList>
            <person name="Goeker M."/>
        </authorList>
    </citation>
    <scope>NUCLEOTIDE SEQUENCE [LARGE SCALE GENOMIC DNA]</scope>
    <source>
        <strain evidence="5 6">DSM 12706</strain>
    </source>
</reference>
<dbReference type="Proteomes" id="UP000542353">
    <property type="component" value="Unassembled WGS sequence"/>
</dbReference>
<dbReference type="SUPFAM" id="SSF46785">
    <property type="entry name" value="Winged helix' DNA-binding domain"/>
    <property type="match status" value="1"/>
</dbReference>
<dbReference type="InterPro" id="IPR018490">
    <property type="entry name" value="cNMP-bd_dom_sf"/>
</dbReference>
<evidence type="ECO:0000259" key="4">
    <source>
        <dbReference type="PROSITE" id="PS51063"/>
    </source>
</evidence>
<keyword evidence="2" id="KW-0238">DNA-binding</keyword>
<evidence type="ECO:0000256" key="3">
    <source>
        <dbReference type="ARBA" id="ARBA00023163"/>
    </source>
</evidence>
<dbReference type="SMART" id="SM00419">
    <property type="entry name" value="HTH_CRP"/>
    <property type="match status" value="1"/>
</dbReference>
<comment type="caution">
    <text evidence="5">The sequence shown here is derived from an EMBL/GenBank/DDBJ whole genome shotgun (WGS) entry which is preliminary data.</text>
</comment>
<dbReference type="RefSeq" id="WP_184262705.1">
    <property type="nucleotide sequence ID" value="NZ_JACHIH010000053.1"/>
</dbReference>
<dbReference type="GO" id="GO:0003677">
    <property type="term" value="F:DNA binding"/>
    <property type="evidence" value="ECO:0007669"/>
    <property type="project" value="UniProtKB-KW"/>
</dbReference>
<protein>
    <submittedName>
        <fullName evidence="5">CRP-like cAMP-binding protein</fullName>
    </submittedName>
</protein>
<dbReference type="InterPro" id="IPR036388">
    <property type="entry name" value="WH-like_DNA-bd_sf"/>
</dbReference>
<organism evidence="5 6">
    <name type="scientific">Rhodopseudomonas rhenobacensis</name>
    <dbReference type="NCBI Taxonomy" id="87461"/>
    <lineage>
        <taxon>Bacteria</taxon>
        <taxon>Pseudomonadati</taxon>
        <taxon>Pseudomonadota</taxon>
        <taxon>Alphaproteobacteria</taxon>
        <taxon>Hyphomicrobiales</taxon>
        <taxon>Nitrobacteraceae</taxon>
        <taxon>Rhodopseudomonas</taxon>
    </lineage>
</organism>
<dbReference type="InterPro" id="IPR014710">
    <property type="entry name" value="RmlC-like_jellyroll"/>
</dbReference>
<dbReference type="CDD" id="cd00092">
    <property type="entry name" value="HTH_CRP"/>
    <property type="match status" value="1"/>
</dbReference>
<dbReference type="Pfam" id="PF13545">
    <property type="entry name" value="HTH_Crp_2"/>
    <property type="match status" value="1"/>
</dbReference>
<proteinExistence type="predicted"/>
<dbReference type="CDD" id="cd00038">
    <property type="entry name" value="CAP_ED"/>
    <property type="match status" value="1"/>
</dbReference>
<keyword evidence="1" id="KW-0805">Transcription regulation</keyword>
<dbReference type="PROSITE" id="PS51063">
    <property type="entry name" value="HTH_CRP_2"/>
    <property type="match status" value="1"/>
</dbReference>
<dbReference type="InterPro" id="IPR000595">
    <property type="entry name" value="cNMP-bd_dom"/>
</dbReference>
<dbReference type="SUPFAM" id="SSF51206">
    <property type="entry name" value="cAMP-binding domain-like"/>
    <property type="match status" value="1"/>
</dbReference>
<feature type="domain" description="HTH crp-type" evidence="4">
    <location>
        <begin position="133"/>
        <end position="207"/>
    </location>
</feature>
<name>A0A7W7Z8U9_9BRAD</name>